<proteinExistence type="predicted"/>
<accession>A0A0F3NDZ9</accession>
<dbReference type="AlphaFoldDB" id="A0A0F3NDZ9"/>
<name>A0A0F3NDZ9_9RICK</name>
<gene>
    <name evidence="1" type="ORF">EMUCRT_0124</name>
</gene>
<reference evidence="1 2" key="1">
    <citation type="submission" date="2015-02" db="EMBL/GenBank/DDBJ databases">
        <title>Genome Sequencing of Rickettsiales.</title>
        <authorList>
            <person name="Daugherty S.C."/>
            <person name="Su Q."/>
            <person name="Abolude K."/>
            <person name="Beier-Sexton M."/>
            <person name="Carlyon J.A."/>
            <person name="Carter R."/>
            <person name="Day N.P."/>
            <person name="Dumler S.J."/>
            <person name="Dyachenko V."/>
            <person name="Godinez A."/>
            <person name="Kurtti T.J."/>
            <person name="Lichay M."/>
            <person name="Mullins K.E."/>
            <person name="Ott S."/>
            <person name="Pappas-Brown V."/>
            <person name="Paris D.H."/>
            <person name="Patel P."/>
            <person name="Richards A.L."/>
            <person name="Sadzewicz L."/>
            <person name="Sears K."/>
            <person name="Seidman D."/>
            <person name="Sengamalay N."/>
            <person name="Stenos J."/>
            <person name="Tallon L.J."/>
            <person name="Vincent G."/>
            <person name="Fraser C.M."/>
            <person name="Munderloh U."/>
            <person name="Dunning-Hotopp J.C."/>
        </authorList>
    </citation>
    <scope>NUCLEOTIDE SEQUENCE [LARGE SCALE GENOMIC DNA]</scope>
    <source>
        <strain evidence="1 2">EmCRT</strain>
    </source>
</reference>
<comment type="caution">
    <text evidence="1">The sequence shown here is derived from an EMBL/GenBank/DDBJ whole genome shotgun (WGS) entry which is preliminary data.</text>
</comment>
<organism evidence="1 2">
    <name type="scientific">Ehrlichia cf. muris str. EmCRT</name>
    <dbReference type="NCBI Taxonomy" id="1359167"/>
    <lineage>
        <taxon>Bacteria</taxon>
        <taxon>Pseudomonadati</taxon>
        <taxon>Pseudomonadota</taxon>
        <taxon>Alphaproteobacteria</taxon>
        <taxon>Rickettsiales</taxon>
        <taxon>Anaplasmataceae</taxon>
        <taxon>Ehrlichia</taxon>
    </lineage>
</organism>
<protein>
    <submittedName>
        <fullName evidence="1">Uncharacterized protein</fullName>
    </submittedName>
</protein>
<sequence>MKMLLNSFIILYLLTYSVIQKSDFFHCGFMHSNKILKT</sequence>
<dbReference type="Proteomes" id="UP000033546">
    <property type="component" value="Unassembled WGS sequence"/>
</dbReference>
<dbReference type="EMBL" id="LANU01000001">
    <property type="protein sequence ID" value="KJV65942.1"/>
    <property type="molecule type" value="Genomic_DNA"/>
</dbReference>
<evidence type="ECO:0000313" key="2">
    <source>
        <dbReference type="Proteomes" id="UP000033546"/>
    </source>
</evidence>
<evidence type="ECO:0000313" key="1">
    <source>
        <dbReference type="EMBL" id="KJV65942.1"/>
    </source>
</evidence>
<dbReference type="PATRIC" id="fig|1359167.3.peg.121"/>